<keyword evidence="2" id="KW-1185">Reference proteome</keyword>
<evidence type="ECO:0000313" key="2">
    <source>
        <dbReference type="Proteomes" id="UP000311919"/>
    </source>
</evidence>
<feature type="non-terminal residue" evidence="1">
    <location>
        <position position="56"/>
    </location>
</feature>
<gene>
    <name evidence="1" type="ORF">EWB00_006531</name>
</gene>
<name>A0A4Z2CXV9_SCHJA</name>
<sequence>MVTPLINNNLMMLMVRLSTRDRKIISSNCFILTSHLKIHLKKFLSEIIMDALKRDQ</sequence>
<protein>
    <submittedName>
        <fullName evidence="1">Uncharacterized protein</fullName>
    </submittedName>
</protein>
<organism evidence="1 2">
    <name type="scientific">Schistosoma japonicum</name>
    <name type="common">Blood fluke</name>
    <dbReference type="NCBI Taxonomy" id="6182"/>
    <lineage>
        <taxon>Eukaryota</taxon>
        <taxon>Metazoa</taxon>
        <taxon>Spiralia</taxon>
        <taxon>Lophotrochozoa</taxon>
        <taxon>Platyhelminthes</taxon>
        <taxon>Trematoda</taxon>
        <taxon>Digenea</taxon>
        <taxon>Strigeidida</taxon>
        <taxon>Schistosomatoidea</taxon>
        <taxon>Schistosomatidae</taxon>
        <taxon>Schistosoma</taxon>
    </lineage>
</organism>
<dbReference type="AlphaFoldDB" id="A0A4Z2CXV9"/>
<dbReference type="Proteomes" id="UP000311919">
    <property type="component" value="Unassembled WGS sequence"/>
</dbReference>
<proteinExistence type="predicted"/>
<evidence type="ECO:0000313" key="1">
    <source>
        <dbReference type="EMBL" id="TNN09059.1"/>
    </source>
</evidence>
<reference evidence="1 2" key="1">
    <citation type="submission" date="2019-03" db="EMBL/GenBank/DDBJ databases">
        <title>An improved genome assembly of the fluke Schistosoma japonicum.</title>
        <authorList>
            <person name="Hu W."/>
            <person name="Luo F."/>
            <person name="Yin M."/>
            <person name="Mo X."/>
            <person name="Sun C."/>
            <person name="Wu Q."/>
            <person name="Zhu B."/>
            <person name="Xiang M."/>
            <person name="Wang J."/>
            <person name="Wang Y."/>
            <person name="Zhang T."/>
            <person name="Xu B."/>
            <person name="Zheng H."/>
            <person name="Feng Z."/>
        </authorList>
    </citation>
    <scope>NUCLEOTIDE SEQUENCE [LARGE SCALE GENOMIC DNA]</scope>
    <source>
        <strain evidence="1">HuSjv2</strain>
        <tissue evidence="1">Worms</tissue>
    </source>
</reference>
<accession>A0A4Z2CXV9</accession>
<comment type="caution">
    <text evidence="1">The sequence shown here is derived from an EMBL/GenBank/DDBJ whole genome shotgun (WGS) entry which is preliminary data.</text>
</comment>
<dbReference type="EMBL" id="SKCS01000399">
    <property type="protein sequence ID" value="TNN09059.1"/>
    <property type="molecule type" value="Genomic_DNA"/>
</dbReference>